<name>A0A1N7BU85_9EURY</name>
<dbReference type="EMBL" id="FTNO01000002">
    <property type="protein sequence ID" value="SIR54909.1"/>
    <property type="molecule type" value="Genomic_DNA"/>
</dbReference>
<keyword evidence="3" id="KW-1185">Reference proteome</keyword>
<dbReference type="AlphaFoldDB" id="A0A1N7BU85"/>
<dbReference type="Proteomes" id="UP000186914">
    <property type="component" value="Unassembled WGS sequence"/>
</dbReference>
<dbReference type="NCBIfam" id="TIGR02537">
    <property type="entry name" value="arch_flag_Nterm"/>
    <property type="match status" value="1"/>
</dbReference>
<proteinExistence type="predicted"/>
<dbReference type="InterPro" id="IPR013373">
    <property type="entry name" value="Flagellin/pilin_N_arc"/>
</dbReference>
<dbReference type="OrthoDB" id="201989at2157"/>
<evidence type="ECO:0000313" key="3">
    <source>
        <dbReference type="Proteomes" id="UP000186914"/>
    </source>
</evidence>
<gene>
    <name evidence="2" type="ORF">SAMN05421858_2762</name>
</gene>
<protein>
    <submittedName>
        <fullName evidence="2">Flagellin N-terminal-like domain-containing protein</fullName>
    </submittedName>
</protein>
<accession>A0A1N7BU85</accession>
<sequence length="154" mass="15996">MSNRALSPVVATVLLLVVTLVLAGTIGAVTVQSTSFQEPTYVVIDVSADAATDRLTFVHRAGDSLAVESLSVHVLVNGTPLKRQPPVPFFSAHGFQPGPTGPFNSATNETWDAGETASLGIAGTNAPLLETGNRVVVRIAVDDTVVTEVETTAE</sequence>
<keyword evidence="2" id="KW-0282">Flagellum</keyword>
<dbReference type="InterPro" id="IPR012859">
    <property type="entry name" value="Pilin_N_archaeal"/>
</dbReference>
<evidence type="ECO:0000259" key="1">
    <source>
        <dbReference type="Pfam" id="PF07790"/>
    </source>
</evidence>
<keyword evidence="2" id="KW-0969">Cilium</keyword>
<feature type="domain" description="Archaeal Type IV pilin N-terminal" evidence="1">
    <location>
        <begin position="4"/>
        <end position="78"/>
    </location>
</feature>
<reference evidence="3" key="1">
    <citation type="submission" date="2017-01" db="EMBL/GenBank/DDBJ databases">
        <authorList>
            <person name="Varghese N."/>
            <person name="Submissions S."/>
        </authorList>
    </citation>
    <scope>NUCLEOTIDE SEQUENCE [LARGE SCALE GENOMIC DNA]</scope>
    <source>
        <strain evidence="3">CGMCC 1.7737</strain>
    </source>
</reference>
<keyword evidence="2" id="KW-0966">Cell projection</keyword>
<dbReference type="Pfam" id="PF07790">
    <property type="entry name" value="Pilin_N"/>
    <property type="match status" value="1"/>
</dbReference>
<organism evidence="2 3">
    <name type="scientific">Haladaptatus litoreus</name>
    <dbReference type="NCBI Taxonomy" id="553468"/>
    <lineage>
        <taxon>Archaea</taxon>
        <taxon>Methanobacteriati</taxon>
        <taxon>Methanobacteriota</taxon>
        <taxon>Stenosarchaea group</taxon>
        <taxon>Halobacteria</taxon>
        <taxon>Halobacteriales</taxon>
        <taxon>Haladaptataceae</taxon>
        <taxon>Haladaptatus</taxon>
    </lineage>
</organism>
<evidence type="ECO:0000313" key="2">
    <source>
        <dbReference type="EMBL" id="SIR54909.1"/>
    </source>
</evidence>
<dbReference type="RefSeq" id="WP_076430747.1">
    <property type="nucleotide sequence ID" value="NZ_FTNO01000002.1"/>
</dbReference>